<dbReference type="EMBL" id="JAHVHU010000012">
    <property type="protein sequence ID" value="MBY5959125.1"/>
    <property type="molecule type" value="Genomic_DNA"/>
</dbReference>
<evidence type="ECO:0000313" key="3">
    <source>
        <dbReference type="Proteomes" id="UP000753961"/>
    </source>
</evidence>
<organism evidence="2 3">
    <name type="scientific">Membranihabitans marinus</name>
    <dbReference type="NCBI Taxonomy" id="1227546"/>
    <lineage>
        <taxon>Bacteria</taxon>
        <taxon>Pseudomonadati</taxon>
        <taxon>Bacteroidota</taxon>
        <taxon>Saprospiria</taxon>
        <taxon>Saprospirales</taxon>
        <taxon>Saprospiraceae</taxon>
        <taxon>Membranihabitans</taxon>
    </lineage>
</organism>
<dbReference type="SUPFAM" id="SSF51126">
    <property type="entry name" value="Pectin lyase-like"/>
    <property type="match status" value="1"/>
</dbReference>
<gene>
    <name evidence="2" type="ORF">KUV50_13315</name>
</gene>
<sequence length="214" mass="23997">MIRNLKMLFLLILITLAIVAPAQENKALSQQGLIEIDNLSDLRIYAKKNGVEVKLKPGNYQIDEAKSIRFMQFAGHNSYFDLRNCRFMVDTRLFRRTDLKRSEDGNNMYSAIEISGNNVTLEGLYLETYGGHSGRQSKNKMVNIVGEDVTLKNMEVRTAGSSPWGYGSLYGLGGGVVRKMNGIRIGYPAKNVKLMGCKVHMRAMGHAIFLQETP</sequence>
<dbReference type="InterPro" id="IPR011050">
    <property type="entry name" value="Pectin_lyase_fold/virulence"/>
</dbReference>
<accession>A0A953HVQ9</accession>
<dbReference type="RefSeq" id="WP_222580664.1">
    <property type="nucleotide sequence ID" value="NZ_JAHVHU010000012.1"/>
</dbReference>
<comment type="caution">
    <text evidence="2">The sequence shown here is derived from an EMBL/GenBank/DDBJ whole genome shotgun (WGS) entry which is preliminary data.</text>
</comment>
<feature type="chain" id="PRO_5037798390" description="Right handed beta helix region" evidence="1">
    <location>
        <begin position="23"/>
        <end position="214"/>
    </location>
</feature>
<feature type="signal peptide" evidence="1">
    <location>
        <begin position="1"/>
        <end position="22"/>
    </location>
</feature>
<protein>
    <recommendedName>
        <fullName evidence="4">Right handed beta helix region</fullName>
    </recommendedName>
</protein>
<keyword evidence="1" id="KW-0732">Signal</keyword>
<reference evidence="2" key="1">
    <citation type="submission" date="2021-06" db="EMBL/GenBank/DDBJ databases">
        <title>44 bacteria genomes isolated from Dapeng, Shenzhen.</title>
        <authorList>
            <person name="Zheng W."/>
            <person name="Yu S."/>
            <person name="Huang Y."/>
        </authorList>
    </citation>
    <scope>NUCLEOTIDE SEQUENCE</scope>
    <source>
        <strain evidence="2">DP5N28-2</strain>
    </source>
</reference>
<name>A0A953HVQ9_9BACT</name>
<dbReference type="Proteomes" id="UP000753961">
    <property type="component" value="Unassembled WGS sequence"/>
</dbReference>
<evidence type="ECO:0000313" key="2">
    <source>
        <dbReference type="EMBL" id="MBY5959125.1"/>
    </source>
</evidence>
<proteinExistence type="predicted"/>
<evidence type="ECO:0000256" key="1">
    <source>
        <dbReference type="SAM" id="SignalP"/>
    </source>
</evidence>
<keyword evidence="3" id="KW-1185">Reference proteome</keyword>
<evidence type="ECO:0008006" key="4">
    <source>
        <dbReference type="Google" id="ProtNLM"/>
    </source>
</evidence>
<dbReference type="AlphaFoldDB" id="A0A953HVQ9"/>